<dbReference type="PANTHER" id="PTHR33112:SF13">
    <property type="entry name" value="HETEROKARYON INCOMPATIBILITY DOMAIN-CONTAINING PROTEIN"/>
    <property type="match status" value="1"/>
</dbReference>
<evidence type="ECO:0000313" key="2">
    <source>
        <dbReference type="EMBL" id="KAG9237206.1"/>
    </source>
</evidence>
<dbReference type="AlphaFoldDB" id="A0A9P7YPE2"/>
<dbReference type="PANTHER" id="PTHR33112">
    <property type="entry name" value="DOMAIN PROTEIN, PUTATIVE-RELATED"/>
    <property type="match status" value="1"/>
</dbReference>
<gene>
    <name evidence="2" type="ORF">BJ875DRAFT_337516</name>
</gene>
<dbReference type="InterPro" id="IPR010730">
    <property type="entry name" value="HET"/>
</dbReference>
<reference evidence="2" key="1">
    <citation type="journal article" date="2021" name="IMA Fungus">
        <title>Genomic characterization of three marine fungi, including Emericellopsis atlantica sp. nov. with signatures of a generalist lifestyle and marine biomass degradation.</title>
        <authorList>
            <person name="Hagestad O.C."/>
            <person name="Hou L."/>
            <person name="Andersen J.H."/>
            <person name="Hansen E.H."/>
            <person name="Altermark B."/>
            <person name="Li C."/>
            <person name="Kuhnert E."/>
            <person name="Cox R.J."/>
            <person name="Crous P.W."/>
            <person name="Spatafora J.W."/>
            <person name="Lail K."/>
            <person name="Amirebrahimi M."/>
            <person name="Lipzen A."/>
            <person name="Pangilinan J."/>
            <person name="Andreopoulos W."/>
            <person name="Hayes R.D."/>
            <person name="Ng V."/>
            <person name="Grigoriev I.V."/>
            <person name="Jackson S.A."/>
            <person name="Sutton T.D.S."/>
            <person name="Dobson A.D.W."/>
            <person name="Rama T."/>
        </authorList>
    </citation>
    <scope>NUCLEOTIDE SEQUENCE</scope>
    <source>
        <strain evidence="2">TRa018bII</strain>
    </source>
</reference>
<feature type="non-terminal residue" evidence="2">
    <location>
        <position position="1"/>
    </location>
</feature>
<evidence type="ECO:0000259" key="1">
    <source>
        <dbReference type="Pfam" id="PF06985"/>
    </source>
</evidence>
<comment type="caution">
    <text evidence="2">The sequence shown here is derived from an EMBL/GenBank/DDBJ whole genome shotgun (WGS) entry which is preliminary data.</text>
</comment>
<proteinExistence type="predicted"/>
<feature type="non-terminal residue" evidence="2">
    <location>
        <position position="431"/>
    </location>
</feature>
<evidence type="ECO:0000313" key="3">
    <source>
        <dbReference type="Proteomes" id="UP000824998"/>
    </source>
</evidence>
<organism evidence="2 3">
    <name type="scientific">Amylocarpus encephaloides</name>
    <dbReference type="NCBI Taxonomy" id="45428"/>
    <lineage>
        <taxon>Eukaryota</taxon>
        <taxon>Fungi</taxon>
        <taxon>Dikarya</taxon>
        <taxon>Ascomycota</taxon>
        <taxon>Pezizomycotina</taxon>
        <taxon>Leotiomycetes</taxon>
        <taxon>Helotiales</taxon>
        <taxon>Helotiales incertae sedis</taxon>
        <taxon>Amylocarpus</taxon>
    </lineage>
</organism>
<accession>A0A9P7YPE2</accession>
<keyword evidence="3" id="KW-1185">Reference proteome</keyword>
<sequence>RSPWPNLIPATSISGETSSPLAIRRARTWLDTCQQKHAICAANDNVELPSRLIKIHCVGNRFRLHLGKTLDQMGRYVCLSHCWGDQHANRIITTTIANYDDHLEDIPWDSLSNTFQDAITITWKLGLNFVWIDSLCIIQDSNADWQFEASKMASIYAKSYLTIAASKSRSSQDGCFTSANTLHLAHPIPRSNHSSASEIYARRALPHGEDEWPLLTRGWVLQERLLSPRMLHFGAQELVWECAAGITCECSQSGNSRSSLRSKSHHDGVLAQGDKPVDFRNRWRDVVGEFCKLDLTFSKDRLPALGGLATQMKRYRSGRYLAGLWEDSLIVDMLWFFQGEDQNPLPRDEDCHTPSWSWASVNSKGVTYHMTGAQPIAPDNTWVCKDNIINTFPTIHEANCTPLGPDEMGEIKEGQITLSAPLILAQLRHLP</sequence>
<protein>
    <submittedName>
        <fullName evidence="2">Heterokaryon incompatibility protein-domain-containing protein</fullName>
    </submittedName>
</protein>
<dbReference type="Pfam" id="PF06985">
    <property type="entry name" value="HET"/>
    <property type="match status" value="1"/>
</dbReference>
<name>A0A9P7YPE2_9HELO</name>
<dbReference type="Proteomes" id="UP000824998">
    <property type="component" value="Unassembled WGS sequence"/>
</dbReference>
<feature type="domain" description="Heterokaryon incompatibility" evidence="1">
    <location>
        <begin position="76"/>
        <end position="223"/>
    </location>
</feature>
<dbReference type="OrthoDB" id="3562689at2759"/>
<dbReference type="EMBL" id="MU251391">
    <property type="protein sequence ID" value="KAG9237206.1"/>
    <property type="molecule type" value="Genomic_DNA"/>
</dbReference>